<comment type="caution">
    <text evidence="2">The sequence shown here is derived from an EMBL/GenBank/DDBJ whole genome shotgun (WGS) entry which is preliminary data.</text>
</comment>
<dbReference type="STRING" id="22663.A0A2I0HV75"/>
<dbReference type="Gene3D" id="2.40.50.140">
    <property type="entry name" value="Nucleic acid-binding proteins"/>
    <property type="match status" value="1"/>
</dbReference>
<protein>
    <submittedName>
        <fullName evidence="2">Uncharacterized protein</fullName>
    </submittedName>
</protein>
<dbReference type="InterPro" id="IPR012340">
    <property type="entry name" value="NA-bd_OB-fold"/>
</dbReference>
<feature type="non-terminal residue" evidence="2">
    <location>
        <position position="73"/>
    </location>
</feature>
<keyword evidence="3" id="KW-1185">Reference proteome</keyword>
<sequence length="73" mass="8506">MNDGEDAVRRRNAVSDYRKKLLQHKELEARVRSVRDNLRGAKKEFNKTEDDLKSLQSVGQIIGEVLRPLDNER</sequence>
<dbReference type="EMBL" id="PGOL01005439">
    <property type="protein sequence ID" value="PKI35176.1"/>
    <property type="molecule type" value="Genomic_DNA"/>
</dbReference>
<proteinExistence type="predicted"/>
<name>A0A2I0HV75_PUNGR</name>
<evidence type="ECO:0000313" key="2">
    <source>
        <dbReference type="EMBL" id="PKI35176.1"/>
    </source>
</evidence>
<reference evidence="2 3" key="1">
    <citation type="submission" date="2017-11" db="EMBL/GenBank/DDBJ databases">
        <title>De-novo sequencing of pomegranate (Punica granatum L.) genome.</title>
        <authorList>
            <person name="Akparov Z."/>
            <person name="Amiraslanov A."/>
            <person name="Hajiyeva S."/>
            <person name="Abbasov M."/>
            <person name="Kaur K."/>
            <person name="Hamwieh A."/>
            <person name="Solovyev V."/>
            <person name="Salamov A."/>
            <person name="Braich B."/>
            <person name="Kosarev P."/>
            <person name="Mahmoud A."/>
            <person name="Hajiyev E."/>
            <person name="Babayeva S."/>
            <person name="Izzatullayeva V."/>
            <person name="Mammadov A."/>
            <person name="Mammadov A."/>
            <person name="Sharifova S."/>
            <person name="Ojaghi J."/>
            <person name="Eynullazada K."/>
            <person name="Bayramov B."/>
            <person name="Abdulazimova A."/>
            <person name="Shahmuradov I."/>
        </authorList>
    </citation>
    <scope>NUCLEOTIDE SEQUENCE [LARGE SCALE GENOMIC DNA]</scope>
    <source>
        <strain evidence="3">cv. AG2017</strain>
        <tissue evidence="2">Leaf</tissue>
    </source>
</reference>
<gene>
    <name evidence="2" type="ORF">CRG98_044451</name>
</gene>
<keyword evidence="1" id="KW-0175">Coiled coil</keyword>
<accession>A0A2I0HV75</accession>
<organism evidence="2 3">
    <name type="scientific">Punica granatum</name>
    <name type="common">Pomegranate</name>
    <dbReference type="NCBI Taxonomy" id="22663"/>
    <lineage>
        <taxon>Eukaryota</taxon>
        <taxon>Viridiplantae</taxon>
        <taxon>Streptophyta</taxon>
        <taxon>Embryophyta</taxon>
        <taxon>Tracheophyta</taxon>
        <taxon>Spermatophyta</taxon>
        <taxon>Magnoliopsida</taxon>
        <taxon>eudicotyledons</taxon>
        <taxon>Gunneridae</taxon>
        <taxon>Pentapetalae</taxon>
        <taxon>rosids</taxon>
        <taxon>malvids</taxon>
        <taxon>Myrtales</taxon>
        <taxon>Lythraceae</taxon>
        <taxon>Punica</taxon>
    </lineage>
</organism>
<dbReference type="AlphaFoldDB" id="A0A2I0HV75"/>
<feature type="coiled-coil region" evidence="1">
    <location>
        <begin position="24"/>
        <end position="58"/>
    </location>
</feature>
<evidence type="ECO:0000313" key="3">
    <source>
        <dbReference type="Proteomes" id="UP000233551"/>
    </source>
</evidence>
<evidence type="ECO:0000256" key="1">
    <source>
        <dbReference type="SAM" id="Coils"/>
    </source>
</evidence>
<dbReference type="Proteomes" id="UP000233551">
    <property type="component" value="Unassembled WGS sequence"/>
</dbReference>